<dbReference type="Pfam" id="PF02527">
    <property type="entry name" value="GidB"/>
    <property type="match status" value="1"/>
</dbReference>
<evidence type="ECO:0000313" key="7">
    <source>
        <dbReference type="EMBL" id="MEN1760081.1"/>
    </source>
</evidence>
<keyword evidence="3 6" id="KW-0489">Methyltransferase</keyword>
<comment type="caution">
    <text evidence="6">Lacks conserved residue(s) required for the propagation of feature annotation.</text>
</comment>
<dbReference type="NCBIfam" id="TIGR00138">
    <property type="entry name" value="rsmG_gidB"/>
    <property type="match status" value="1"/>
</dbReference>
<dbReference type="EC" id="2.1.1.-" evidence="6"/>
<evidence type="ECO:0000256" key="4">
    <source>
        <dbReference type="ARBA" id="ARBA00022679"/>
    </source>
</evidence>
<evidence type="ECO:0000256" key="3">
    <source>
        <dbReference type="ARBA" id="ARBA00022603"/>
    </source>
</evidence>
<keyword evidence="5 6" id="KW-0949">S-adenosyl-L-methionine</keyword>
<reference evidence="7 8" key="1">
    <citation type="submission" date="2024-04" db="EMBL/GenBank/DDBJ databases">
        <title>Genome sequencing and metabolic network reconstruction of aminoacids and betaine degradation by Anoxynatronum sibiricum.</title>
        <authorList>
            <person name="Detkova E.N."/>
            <person name="Boltjanskaja Y.V."/>
            <person name="Mardanov A.V."/>
            <person name="Kevbrin V."/>
        </authorList>
    </citation>
    <scope>NUCLEOTIDE SEQUENCE [LARGE SCALE GENOMIC DNA]</scope>
    <source>
        <strain evidence="7 8">Z-7981</strain>
    </source>
</reference>
<feature type="binding site" evidence="6">
    <location>
        <position position="154"/>
    </location>
    <ligand>
        <name>S-adenosyl-L-methionine</name>
        <dbReference type="ChEBI" id="CHEBI:59789"/>
    </ligand>
</feature>
<dbReference type="HAMAP" id="MF_00074">
    <property type="entry name" value="16SrRNA_methyltr_G"/>
    <property type="match status" value="1"/>
</dbReference>
<keyword evidence="2 6" id="KW-0698">rRNA processing</keyword>
<comment type="caution">
    <text evidence="7">The sequence shown here is derived from an EMBL/GenBank/DDBJ whole genome shotgun (WGS) entry which is preliminary data.</text>
</comment>
<accession>A0ABU9VSE6</accession>
<evidence type="ECO:0000256" key="5">
    <source>
        <dbReference type="ARBA" id="ARBA00022691"/>
    </source>
</evidence>
<feature type="binding site" evidence="6">
    <location>
        <position position="89"/>
    </location>
    <ligand>
        <name>S-adenosyl-L-methionine</name>
        <dbReference type="ChEBI" id="CHEBI:59789"/>
    </ligand>
</feature>
<comment type="function">
    <text evidence="6">Specifically methylates the N7 position of a guanine in 16S rRNA.</text>
</comment>
<dbReference type="EMBL" id="JBCITM010000005">
    <property type="protein sequence ID" value="MEN1760081.1"/>
    <property type="molecule type" value="Genomic_DNA"/>
</dbReference>
<dbReference type="PANTHER" id="PTHR31760">
    <property type="entry name" value="S-ADENOSYL-L-METHIONINE-DEPENDENT METHYLTRANSFERASES SUPERFAMILY PROTEIN"/>
    <property type="match status" value="1"/>
</dbReference>
<dbReference type="PANTHER" id="PTHR31760:SF0">
    <property type="entry name" value="S-ADENOSYL-L-METHIONINE-DEPENDENT METHYLTRANSFERASES SUPERFAMILY PROTEIN"/>
    <property type="match status" value="1"/>
</dbReference>
<dbReference type="GO" id="GO:0008168">
    <property type="term" value="F:methyltransferase activity"/>
    <property type="evidence" value="ECO:0007669"/>
    <property type="project" value="UniProtKB-KW"/>
</dbReference>
<dbReference type="Proteomes" id="UP001407405">
    <property type="component" value="Unassembled WGS sequence"/>
</dbReference>
<dbReference type="InterPro" id="IPR029063">
    <property type="entry name" value="SAM-dependent_MTases_sf"/>
</dbReference>
<evidence type="ECO:0000313" key="8">
    <source>
        <dbReference type="Proteomes" id="UP001407405"/>
    </source>
</evidence>
<feature type="binding site" evidence="6">
    <location>
        <begin position="135"/>
        <end position="136"/>
    </location>
    <ligand>
        <name>S-adenosyl-L-methionine</name>
        <dbReference type="ChEBI" id="CHEBI:59789"/>
    </ligand>
</feature>
<dbReference type="Gene3D" id="3.40.50.150">
    <property type="entry name" value="Vaccinia Virus protein VP39"/>
    <property type="match status" value="1"/>
</dbReference>
<dbReference type="InterPro" id="IPR003682">
    <property type="entry name" value="rRNA_ssu_MeTfrase_G"/>
</dbReference>
<evidence type="ECO:0000256" key="1">
    <source>
        <dbReference type="ARBA" id="ARBA00022490"/>
    </source>
</evidence>
<keyword evidence="1 6" id="KW-0963">Cytoplasm</keyword>
<dbReference type="RefSeq" id="WP_343185403.1">
    <property type="nucleotide sequence ID" value="NZ_JBCITM010000005.1"/>
</dbReference>
<dbReference type="CDD" id="cd02440">
    <property type="entry name" value="AdoMet_MTases"/>
    <property type="match status" value="1"/>
</dbReference>
<gene>
    <name evidence="6 7" type="primary">rsmG</name>
    <name evidence="7" type="ORF">AAIG11_06335</name>
</gene>
<keyword evidence="4 6" id="KW-0808">Transferase</keyword>
<evidence type="ECO:0000256" key="2">
    <source>
        <dbReference type="ARBA" id="ARBA00022552"/>
    </source>
</evidence>
<comment type="similarity">
    <text evidence="6">Belongs to the methyltransferase superfamily. RNA methyltransferase RsmG family.</text>
</comment>
<dbReference type="GO" id="GO:0032259">
    <property type="term" value="P:methylation"/>
    <property type="evidence" value="ECO:0007669"/>
    <property type="project" value="UniProtKB-KW"/>
</dbReference>
<evidence type="ECO:0000256" key="6">
    <source>
        <dbReference type="HAMAP-Rule" id="MF_00074"/>
    </source>
</evidence>
<proteinExistence type="inferred from homology"/>
<comment type="subcellular location">
    <subcellularLocation>
        <location evidence="6">Cytoplasm</location>
    </subcellularLocation>
</comment>
<feature type="binding site" evidence="6">
    <location>
        <position position="84"/>
    </location>
    <ligand>
        <name>S-adenosyl-L-methionine</name>
        <dbReference type="ChEBI" id="CHEBI:59789"/>
    </ligand>
</feature>
<sequence length="244" mass="27880">MSQTMTPDLIKMLAEGIRELNFDATEEQIQQFNHYYELLMEWNEKMNLTAITEPEKIITHHFLDSISCAKAPGFFEATQVLDMGTGAGFPGIPLQIMFPQQHYVLMDSLAKRVTFLETVIKRLGLAQVKLYHARAEQAGRNTQHREQYRLAVSRAVAALPVLLEYVIPLLKVGGRFCCQKGPRWREELDDAEKAMKEFNVVVAEIRTVDIPYTDLKHTLIVFQKTGATSFKYPRRPGIPSKKPL</sequence>
<dbReference type="SUPFAM" id="SSF53335">
    <property type="entry name" value="S-adenosyl-L-methionine-dependent methyltransferases"/>
    <property type="match status" value="1"/>
</dbReference>
<organism evidence="7 8">
    <name type="scientific">Anoxynatronum sibiricum</name>
    <dbReference type="NCBI Taxonomy" id="210623"/>
    <lineage>
        <taxon>Bacteria</taxon>
        <taxon>Bacillati</taxon>
        <taxon>Bacillota</taxon>
        <taxon>Clostridia</taxon>
        <taxon>Eubacteriales</taxon>
        <taxon>Clostridiaceae</taxon>
        <taxon>Anoxynatronum</taxon>
    </lineage>
</organism>
<name>A0ABU9VSE6_9CLOT</name>
<keyword evidence="8" id="KW-1185">Reference proteome</keyword>
<protein>
    <recommendedName>
        <fullName evidence="6">Ribosomal RNA small subunit methyltransferase G</fullName>
        <ecNumber evidence="6">2.1.1.-</ecNumber>
    </recommendedName>
    <alternativeName>
        <fullName evidence="6">16S rRNA 7-methylguanosine methyltransferase</fullName>
        <shortName evidence="6">16S rRNA m7G methyltransferase</shortName>
    </alternativeName>
</protein>
<dbReference type="PIRSF" id="PIRSF003078">
    <property type="entry name" value="GidB"/>
    <property type="match status" value="1"/>
</dbReference>